<comment type="function">
    <text evidence="7">Extracellular zinc metalloprotease.</text>
</comment>
<evidence type="ECO:0000313" key="11">
    <source>
        <dbReference type="Proteomes" id="UP001597302"/>
    </source>
</evidence>
<dbReference type="EC" id="3.4.24.-" evidence="7"/>
<dbReference type="EMBL" id="JBHTOQ010000038">
    <property type="protein sequence ID" value="MFD1483019.1"/>
    <property type="molecule type" value="Genomic_DNA"/>
</dbReference>
<dbReference type="InterPro" id="IPR001570">
    <property type="entry name" value="Peptidase_M4_C_domain"/>
</dbReference>
<keyword evidence="4 7" id="KW-0378">Hydrolase</keyword>
<protein>
    <recommendedName>
        <fullName evidence="7">Neutral metalloproteinase</fullName>
        <ecNumber evidence="7">3.4.24.-</ecNumber>
    </recommendedName>
</protein>
<dbReference type="InterPro" id="IPR013856">
    <property type="entry name" value="Peptidase_M4_domain"/>
</dbReference>
<comment type="caution">
    <text evidence="10">The sequence shown here is derived from an EMBL/GenBank/DDBJ whole genome shotgun (WGS) entry which is preliminary data.</text>
</comment>
<feature type="domain" description="Peptidase M4" evidence="8">
    <location>
        <begin position="109"/>
        <end position="185"/>
    </location>
</feature>
<keyword evidence="11" id="KW-1185">Reference proteome</keyword>
<evidence type="ECO:0000259" key="8">
    <source>
        <dbReference type="Pfam" id="PF01447"/>
    </source>
</evidence>
<dbReference type="PANTHER" id="PTHR43579:SF1">
    <property type="entry name" value="NEUTRAL METALLOPROTEINASE"/>
    <property type="match status" value="1"/>
</dbReference>
<dbReference type="InterPro" id="IPR052759">
    <property type="entry name" value="Metalloprotease_M4"/>
</dbReference>
<keyword evidence="7" id="KW-0964">Secreted</keyword>
<dbReference type="PANTHER" id="PTHR43579">
    <property type="match status" value="1"/>
</dbReference>
<dbReference type="Pfam" id="PF01447">
    <property type="entry name" value="Peptidase_M4"/>
    <property type="match status" value="1"/>
</dbReference>
<evidence type="ECO:0000256" key="7">
    <source>
        <dbReference type="RuleBase" id="RU366073"/>
    </source>
</evidence>
<evidence type="ECO:0000256" key="6">
    <source>
        <dbReference type="ARBA" id="ARBA00023049"/>
    </source>
</evidence>
<feature type="domain" description="Peptidase M4 C-terminal" evidence="9">
    <location>
        <begin position="189"/>
        <end position="356"/>
    </location>
</feature>
<dbReference type="SUPFAM" id="SSF55486">
    <property type="entry name" value="Metalloproteases ('zincins'), catalytic domain"/>
    <property type="match status" value="1"/>
</dbReference>
<keyword evidence="3" id="KW-0479">Metal-binding</keyword>
<dbReference type="RefSeq" id="WP_207392211.1">
    <property type="nucleotide sequence ID" value="NZ_CBCSAJ010000011.1"/>
</dbReference>
<dbReference type="InterPro" id="IPR027268">
    <property type="entry name" value="Peptidase_M4/M1_CTD_sf"/>
</dbReference>
<comment type="similarity">
    <text evidence="1 7">Belongs to the peptidase M4 family.</text>
</comment>
<evidence type="ECO:0000256" key="5">
    <source>
        <dbReference type="ARBA" id="ARBA00022833"/>
    </source>
</evidence>
<dbReference type="PRINTS" id="PR00730">
    <property type="entry name" value="THERMOLYSIN"/>
</dbReference>
<keyword evidence="5 7" id="KW-0862">Zinc</keyword>
<dbReference type="CDD" id="cd09597">
    <property type="entry name" value="M4_TLP"/>
    <property type="match status" value="1"/>
</dbReference>
<dbReference type="Gene3D" id="1.10.390.10">
    <property type="entry name" value="Neutral Protease Domain 2"/>
    <property type="match status" value="1"/>
</dbReference>
<evidence type="ECO:0000256" key="1">
    <source>
        <dbReference type="ARBA" id="ARBA00009388"/>
    </source>
</evidence>
<dbReference type="InterPro" id="IPR023612">
    <property type="entry name" value="Peptidase_M4"/>
</dbReference>
<evidence type="ECO:0000256" key="2">
    <source>
        <dbReference type="ARBA" id="ARBA00022670"/>
    </source>
</evidence>
<accession>A0ABW4E2Q0</accession>
<proteinExistence type="inferred from homology"/>
<dbReference type="Proteomes" id="UP001597302">
    <property type="component" value="Unassembled WGS sequence"/>
</dbReference>
<dbReference type="Pfam" id="PF02868">
    <property type="entry name" value="Peptidase_M4_C"/>
    <property type="match status" value="1"/>
</dbReference>
<keyword evidence="2 7" id="KW-0645">Protease</keyword>
<comment type="cofactor">
    <cofactor evidence="7">
        <name>Zn(2+)</name>
        <dbReference type="ChEBI" id="CHEBI:29105"/>
    </cofactor>
</comment>
<dbReference type="Gene3D" id="3.10.170.10">
    <property type="match status" value="1"/>
</dbReference>
<name>A0ABW4E2Q0_9RHOB</name>
<evidence type="ECO:0000259" key="9">
    <source>
        <dbReference type="Pfam" id="PF02868"/>
    </source>
</evidence>
<sequence>MCLSLSCCHHNPIACIVPPYMLRVLALRGDPATADMARTLLRHDEQLRVDRAALTSLPPAAQGILPEADPDLCCPDRRIHDGDFRAALPGRLVRSEGDGPSSISDADMAYDSAGQVFSLFAEEYGRNSLDGRGMPLIATVQHRRNYNNAFWDGQQMAYGTGDGKIFRTFLELSVIAHEMAHGVIQHSGGLIYENQSGALNEHVADVFGALAQQRVLGQEVHQADWLVGRGILGPGINGVALRSMKAPGTAYADDLLGTDPQPWHMDQYNTTTDDNGGVHINSGIPNHAFYLFCAYLGGQAWQVPGRIWYKTLQDINNPMASFSDWADRTLRSATDLTGAGSPTVVMLRRAWKLVGIAV</sequence>
<reference evidence="11" key="1">
    <citation type="journal article" date="2019" name="Int. J. Syst. Evol. Microbiol.">
        <title>The Global Catalogue of Microorganisms (GCM) 10K type strain sequencing project: providing services to taxonomists for standard genome sequencing and annotation.</title>
        <authorList>
            <consortium name="The Broad Institute Genomics Platform"/>
            <consortium name="The Broad Institute Genome Sequencing Center for Infectious Disease"/>
            <person name="Wu L."/>
            <person name="Ma J."/>
        </authorList>
    </citation>
    <scope>NUCLEOTIDE SEQUENCE [LARGE SCALE GENOMIC DNA]</scope>
    <source>
        <strain evidence="11">CCM 8875</strain>
    </source>
</reference>
<organism evidence="10 11">
    <name type="scientific">Paracoccus nototheniae</name>
    <dbReference type="NCBI Taxonomy" id="2489002"/>
    <lineage>
        <taxon>Bacteria</taxon>
        <taxon>Pseudomonadati</taxon>
        <taxon>Pseudomonadota</taxon>
        <taxon>Alphaproteobacteria</taxon>
        <taxon>Rhodobacterales</taxon>
        <taxon>Paracoccaceae</taxon>
        <taxon>Paracoccus</taxon>
    </lineage>
</organism>
<keyword evidence="6 7" id="KW-0482">Metalloprotease</keyword>
<evidence type="ECO:0000313" key="10">
    <source>
        <dbReference type="EMBL" id="MFD1483019.1"/>
    </source>
</evidence>
<comment type="subcellular location">
    <subcellularLocation>
        <location evidence="7">Secreted</location>
    </subcellularLocation>
</comment>
<gene>
    <name evidence="10" type="ORF">ACFQ5P_17110</name>
</gene>
<evidence type="ECO:0000256" key="4">
    <source>
        <dbReference type="ARBA" id="ARBA00022801"/>
    </source>
</evidence>
<evidence type="ECO:0000256" key="3">
    <source>
        <dbReference type="ARBA" id="ARBA00022723"/>
    </source>
</evidence>